<reference evidence="4" key="1">
    <citation type="submission" date="2021-03" db="EMBL/GenBank/DDBJ databases">
        <title>Acanthopleuribacteraceae sp. M133.</title>
        <authorList>
            <person name="Wang G."/>
        </authorList>
    </citation>
    <scope>NUCLEOTIDE SEQUENCE</scope>
    <source>
        <strain evidence="4">M133</strain>
    </source>
</reference>
<evidence type="ECO:0000256" key="3">
    <source>
        <dbReference type="PROSITE-ProRule" id="PRU01282"/>
    </source>
</evidence>
<dbReference type="PROSITE" id="PS51353">
    <property type="entry name" value="ARSC"/>
    <property type="match status" value="1"/>
</dbReference>
<dbReference type="InterPro" id="IPR006659">
    <property type="entry name" value="Arsenate_reductase"/>
</dbReference>
<keyword evidence="2 4" id="KW-0560">Oxidoreductase</keyword>
<evidence type="ECO:0000256" key="1">
    <source>
        <dbReference type="ARBA" id="ARBA00007198"/>
    </source>
</evidence>
<evidence type="ECO:0000256" key="2">
    <source>
        <dbReference type="ARBA" id="ARBA00023002"/>
    </source>
</evidence>
<dbReference type="EC" id="1.20.4.1" evidence="4"/>
<accession>A0A8A4TPL7</accession>
<name>A0A8A4TPL7_SULCO</name>
<dbReference type="SUPFAM" id="SSF52833">
    <property type="entry name" value="Thioredoxin-like"/>
    <property type="match status" value="1"/>
</dbReference>
<dbReference type="Proteomes" id="UP000663929">
    <property type="component" value="Chromosome"/>
</dbReference>
<dbReference type="EMBL" id="CP071793">
    <property type="protein sequence ID" value="QTD51377.1"/>
    <property type="molecule type" value="Genomic_DNA"/>
</dbReference>
<sequence>MSQVTIYHNPRCSKSRLALEILRNHDIEPKIVKYLETPPSATTLDAWCRAMAVEPLAICRTREKRFAELGLDKNDDRSRAEWLKIMAENPILIERPIVVNGNEVVVGRPPERVMEII</sequence>
<keyword evidence="5" id="KW-1185">Reference proteome</keyword>
<dbReference type="Gene3D" id="3.40.30.10">
    <property type="entry name" value="Glutaredoxin"/>
    <property type="match status" value="1"/>
</dbReference>
<dbReference type="NCBIfam" id="TIGR00014">
    <property type="entry name" value="arsC"/>
    <property type="match status" value="1"/>
</dbReference>
<evidence type="ECO:0000313" key="5">
    <source>
        <dbReference type="Proteomes" id="UP000663929"/>
    </source>
</evidence>
<dbReference type="InterPro" id="IPR006660">
    <property type="entry name" value="Arsenate_reductase-like"/>
</dbReference>
<dbReference type="PANTHER" id="PTHR30041:SF4">
    <property type="entry name" value="ARSENATE REDUCTASE"/>
    <property type="match status" value="1"/>
</dbReference>
<gene>
    <name evidence="4" type="primary">arsC</name>
    <name evidence="4" type="ORF">J3U87_02815</name>
</gene>
<dbReference type="AlphaFoldDB" id="A0A8A4TPL7"/>
<proteinExistence type="inferred from homology"/>
<organism evidence="4 5">
    <name type="scientific">Sulfidibacter corallicola</name>
    <dbReference type="NCBI Taxonomy" id="2818388"/>
    <lineage>
        <taxon>Bacteria</taxon>
        <taxon>Pseudomonadati</taxon>
        <taxon>Acidobacteriota</taxon>
        <taxon>Holophagae</taxon>
        <taxon>Acanthopleuribacterales</taxon>
        <taxon>Acanthopleuribacteraceae</taxon>
        <taxon>Sulfidibacter</taxon>
    </lineage>
</organism>
<dbReference type="InterPro" id="IPR036249">
    <property type="entry name" value="Thioredoxin-like_sf"/>
</dbReference>
<dbReference type="PANTHER" id="PTHR30041">
    <property type="entry name" value="ARSENATE REDUCTASE"/>
    <property type="match status" value="1"/>
</dbReference>
<dbReference type="RefSeq" id="WP_237381508.1">
    <property type="nucleotide sequence ID" value="NZ_CP071793.1"/>
</dbReference>
<evidence type="ECO:0000313" key="4">
    <source>
        <dbReference type="EMBL" id="QTD51377.1"/>
    </source>
</evidence>
<protein>
    <submittedName>
        <fullName evidence="4">Arsenate reductase (Glutaredoxin)</fullName>
        <ecNumber evidence="4">1.20.4.1</ecNumber>
    </submittedName>
</protein>
<dbReference type="KEGG" id="scor:J3U87_02815"/>
<comment type="similarity">
    <text evidence="1 3">Belongs to the ArsC family.</text>
</comment>
<dbReference type="Pfam" id="PF03960">
    <property type="entry name" value="ArsC"/>
    <property type="match status" value="1"/>
</dbReference>
<dbReference type="GO" id="GO:0008794">
    <property type="term" value="F:arsenate reductase (glutaredoxin) activity"/>
    <property type="evidence" value="ECO:0007669"/>
    <property type="project" value="UniProtKB-EC"/>
</dbReference>